<reference evidence="1 2" key="1">
    <citation type="submission" date="2018-04" db="EMBL/GenBank/DDBJ databases">
        <title>Polynucleobacter sp. UK-Long2-W17 genome.</title>
        <authorList>
            <person name="Hahn M.W."/>
        </authorList>
    </citation>
    <scope>NUCLEOTIDE SEQUENCE [LARGE SCALE GENOMIC DNA]</scope>
    <source>
        <strain evidence="1 2">UK-Long2-W17</strain>
    </source>
</reference>
<dbReference type="KEGG" id="pard:DN92_04280"/>
<protein>
    <submittedName>
        <fullName evidence="1">Uncharacterized protein</fullName>
    </submittedName>
</protein>
<gene>
    <name evidence="1" type="ORF">DN92_04280</name>
</gene>
<sequence>MAIKQLNASYVVNEDRILFRFNTQDQAEYRLWLTRRVTLFILVASTHLLTKKLEQVHSPDTAKAVNEFEKAALIEAAKTANAGSTDYESGVQFPLGFDPLLVMDVSCSLTKNGEKVTDENSSKAVDFDDALSIDFLLPGGANLNLNLPNNLMRAMCLLLDQLRIQAGWGEAVLSIKKDVEIEPVVDEVLKKNSPLH</sequence>
<evidence type="ECO:0000313" key="2">
    <source>
        <dbReference type="Proteomes" id="UP000501090"/>
    </source>
</evidence>
<name>A0A6M9PWK3_9BURK</name>
<dbReference type="AlphaFoldDB" id="A0A6M9PWK3"/>
<accession>A0A6M9PWK3</accession>
<keyword evidence="2" id="KW-1185">Reference proteome</keyword>
<proteinExistence type="predicted"/>
<dbReference type="Proteomes" id="UP000501090">
    <property type="component" value="Chromosome"/>
</dbReference>
<evidence type="ECO:0000313" key="1">
    <source>
        <dbReference type="EMBL" id="QKM60323.1"/>
    </source>
</evidence>
<organism evidence="1 2">
    <name type="scientific">Polynucleobacter arcticus</name>
    <dbReference type="NCBI Taxonomy" id="1743165"/>
    <lineage>
        <taxon>Bacteria</taxon>
        <taxon>Pseudomonadati</taxon>
        <taxon>Pseudomonadota</taxon>
        <taxon>Betaproteobacteria</taxon>
        <taxon>Burkholderiales</taxon>
        <taxon>Burkholderiaceae</taxon>
        <taxon>Polynucleobacter</taxon>
    </lineage>
</organism>
<dbReference type="EMBL" id="CP028940">
    <property type="protein sequence ID" value="QKM60323.1"/>
    <property type="molecule type" value="Genomic_DNA"/>
</dbReference>
<dbReference type="RefSeq" id="WP_173960090.1">
    <property type="nucleotide sequence ID" value="NZ_CBCSCC010000002.1"/>
</dbReference>